<protein>
    <submittedName>
        <fullName evidence="2">Uncharacterized protein</fullName>
    </submittedName>
</protein>
<sequence length="580" mass="65485">MSTPHYRYLNAGLDPRMTSQLAEKVREMQKRAPASQWIKAIRALTQKGVKQREIEEAGVVEWLEAQGNHPVTQESILGQLALRPTIKEIDLSSPKYRKYVVPGHDKYTETLYCLNSPRNNVEDRLEEIRFELEDLDFNPERLLREPMLVHQLDEERRKLMTERETLPDFSHHHYSDMVDPTTGSTVKNLMAHTRTTRRGGLFFIDEIQSDWAQTRRRVGEGGGIPDGPFITHTESWAGLILRRVMQRAAEDGSITGVAWINADLRNGGRFNRDDGLDEFYLRVLPSLANKALKGTGVTVKASDVQLNASTVHSLPYVPMTPEVRAKLRTAQPVYSMDLVPRSALALRQDMTQSDMVREAKEMLGSTMSVRLLNKVIRAVNGEEEEEEVAARQLDNLIEVSIRARSAGRAFNHEAFHYAESTLMSPHEAETLRAAFVDGSPLNDRVRRAMVAAQMAPEAIAQCSDPVEAAAHAFSLWREQRFHFDERAGESTGTTGLDRTVGRIFRKIESAFQSLGQWVRRVVGERSSEQNARVSERLFEALRDGTLQRRQNDGGEKTREDVLSSNSARPAPSQLARSPHG</sequence>
<feature type="region of interest" description="Disordered" evidence="1">
    <location>
        <begin position="544"/>
        <end position="580"/>
    </location>
</feature>
<reference evidence="2 3" key="1">
    <citation type="submission" date="2020-04" db="EMBL/GenBank/DDBJ databases">
        <authorList>
            <person name="De Canck E."/>
        </authorList>
    </citation>
    <scope>NUCLEOTIDE SEQUENCE [LARGE SCALE GENOMIC DNA]</scope>
    <source>
        <strain evidence="2 3">LMG 3415</strain>
    </source>
</reference>
<dbReference type="RefSeq" id="WP_042797804.1">
    <property type="nucleotide sequence ID" value="NZ_CADIKR010000008.1"/>
</dbReference>
<gene>
    <name evidence="2" type="ORF">LMG3415_05035</name>
</gene>
<evidence type="ECO:0000256" key="1">
    <source>
        <dbReference type="SAM" id="MobiDB-lite"/>
    </source>
</evidence>
<dbReference type="Proteomes" id="UP000507140">
    <property type="component" value="Unassembled WGS sequence"/>
</dbReference>
<dbReference type="EMBL" id="CADIKR010000008">
    <property type="protein sequence ID" value="CAB3912246.1"/>
    <property type="molecule type" value="Genomic_DNA"/>
</dbReference>
<comment type="caution">
    <text evidence="2">The sequence shown here is derived from an EMBL/GenBank/DDBJ whole genome shotgun (WGS) entry which is preliminary data.</text>
</comment>
<feature type="compositionally biased region" description="Basic and acidic residues" evidence="1">
    <location>
        <begin position="544"/>
        <end position="561"/>
    </location>
</feature>
<evidence type="ECO:0000313" key="2">
    <source>
        <dbReference type="EMBL" id="CAB3912246.1"/>
    </source>
</evidence>
<name>A0ABM8LKV3_9BURK</name>
<organism evidence="2 3">
    <name type="scientific">Achromobacter mucicolens</name>
    <dbReference type="NCBI Taxonomy" id="1389922"/>
    <lineage>
        <taxon>Bacteria</taxon>
        <taxon>Pseudomonadati</taxon>
        <taxon>Pseudomonadota</taxon>
        <taxon>Betaproteobacteria</taxon>
        <taxon>Burkholderiales</taxon>
        <taxon>Alcaligenaceae</taxon>
        <taxon>Achromobacter</taxon>
    </lineage>
</organism>
<evidence type="ECO:0000313" key="3">
    <source>
        <dbReference type="Proteomes" id="UP000507140"/>
    </source>
</evidence>
<accession>A0ABM8LKV3</accession>
<keyword evidence="3" id="KW-1185">Reference proteome</keyword>
<proteinExistence type="predicted"/>